<keyword evidence="2" id="KW-1185">Reference proteome</keyword>
<gene>
    <name evidence="1" type="ORF">PFISCL1PPCAC_17818</name>
</gene>
<organism evidence="1 2">
    <name type="scientific">Pristionchus fissidentatus</name>
    <dbReference type="NCBI Taxonomy" id="1538716"/>
    <lineage>
        <taxon>Eukaryota</taxon>
        <taxon>Metazoa</taxon>
        <taxon>Ecdysozoa</taxon>
        <taxon>Nematoda</taxon>
        <taxon>Chromadorea</taxon>
        <taxon>Rhabditida</taxon>
        <taxon>Rhabditina</taxon>
        <taxon>Diplogasteromorpha</taxon>
        <taxon>Diplogasteroidea</taxon>
        <taxon>Neodiplogasteridae</taxon>
        <taxon>Pristionchus</taxon>
    </lineage>
</organism>
<dbReference type="EMBL" id="BTSY01000005">
    <property type="protein sequence ID" value="GMT26521.1"/>
    <property type="molecule type" value="Genomic_DNA"/>
</dbReference>
<dbReference type="Proteomes" id="UP001432322">
    <property type="component" value="Unassembled WGS sequence"/>
</dbReference>
<proteinExistence type="predicted"/>
<feature type="non-terminal residue" evidence="1">
    <location>
        <position position="1"/>
    </location>
</feature>
<protein>
    <recommendedName>
        <fullName evidence="3">Eyes absent homolog</fullName>
    </recommendedName>
</protein>
<comment type="caution">
    <text evidence="1">The sequence shown here is derived from an EMBL/GenBank/DDBJ whole genome shotgun (WGS) entry which is preliminary data.</text>
</comment>
<dbReference type="AlphaFoldDB" id="A0AAV5W2Z1"/>
<reference evidence="1" key="1">
    <citation type="submission" date="2023-10" db="EMBL/GenBank/DDBJ databases">
        <title>Genome assembly of Pristionchus species.</title>
        <authorList>
            <person name="Yoshida K."/>
            <person name="Sommer R.J."/>
        </authorList>
    </citation>
    <scope>NUCLEOTIDE SEQUENCE</scope>
    <source>
        <strain evidence="1">RS5133</strain>
    </source>
</reference>
<sequence>LQYPSMDHWAPYSTATSLSSPDFPPISTALPSLPLSSSLIDSSMTSMTVVPSLHSTVLDSTVSTMSTVAPTGATLPYGAFQQFNAWPSYEAVYPGAAEYPPYNFYFGNYGSGAAQLAAASESSNTVAQ</sequence>
<feature type="non-terminal residue" evidence="1">
    <location>
        <position position="128"/>
    </location>
</feature>
<evidence type="ECO:0000313" key="2">
    <source>
        <dbReference type="Proteomes" id="UP001432322"/>
    </source>
</evidence>
<name>A0AAV5W2Z1_9BILA</name>
<evidence type="ECO:0008006" key="3">
    <source>
        <dbReference type="Google" id="ProtNLM"/>
    </source>
</evidence>
<accession>A0AAV5W2Z1</accession>
<evidence type="ECO:0000313" key="1">
    <source>
        <dbReference type="EMBL" id="GMT26521.1"/>
    </source>
</evidence>